<dbReference type="AlphaFoldDB" id="X0BUS6"/>
<dbReference type="InterPro" id="IPR016035">
    <property type="entry name" value="Acyl_Trfase/lysoPLipase"/>
</dbReference>
<feature type="short sequence motif" description="GXGXXG" evidence="4">
    <location>
        <begin position="549"/>
        <end position="554"/>
    </location>
</feature>
<dbReference type="PANTHER" id="PTHR24185">
    <property type="entry name" value="CALCIUM-INDEPENDENT PHOSPHOLIPASE A2-GAMMA"/>
    <property type="match status" value="1"/>
</dbReference>
<feature type="short sequence motif" description="GXSXG" evidence="4">
    <location>
        <begin position="586"/>
        <end position="590"/>
    </location>
</feature>
<dbReference type="Pfam" id="PF01734">
    <property type="entry name" value="Patatin"/>
    <property type="match status" value="1"/>
</dbReference>
<name>X0BUS6_FUSOX</name>
<evidence type="ECO:0000313" key="7">
    <source>
        <dbReference type="Proteomes" id="UP000030663"/>
    </source>
</evidence>
<feature type="domain" description="PNPLA" evidence="5">
    <location>
        <begin position="545"/>
        <end position="756"/>
    </location>
</feature>
<keyword evidence="1 4" id="KW-0378">Hydrolase</keyword>
<protein>
    <recommendedName>
        <fullName evidence="5">PNPLA domain-containing protein</fullName>
    </recommendedName>
</protein>
<evidence type="ECO:0000256" key="1">
    <source>
        <dbReference type="ARBA" id="ARBA00022801"/>
    </source>
</evidence>
<dbReference type="GO" id="GO:0019369">
    <property type="term" value="P:arachidonate metabolic process"/>
    <property type="evidence" value="ECO:0007669"/>
    <property type="project" value="TreeGrafter"/>
</dbReference>
<dbReference type="InterPro" id="IPR002641">
    <property type="entry name" value="PNPLA_dom"/>
</dbReference>
<dbReference type="CDD" id="cd07199">
    <property type="entry name" value="Pat17_PNPLA8_PNPLA9_like"/>
    <property type="match status" value="1"/>
</dbReference>
<dbReference type="Gene3D" id="3.40.1090.10">
    <property type="entry name" value="Cytosolic phospholipase A2 catalytic domain"/>
    <property type="match status" value="1"/>
</dbReference>
<dbReference type="HOGENOM" id="CLU_003059_1_1_1"/>
<dbReference type="PANTHER" id="PTHR24185:SF1">
    <property type="entry name" value="CALCIUM-INDEPENDENT PHOSPHOLIPASE A2-GAMMA"/>
    <property type="match status" value="1"/>
</dbReference>
<keyword evidence="3 4" id="KW-0443">Lipid metabolism</keyword>
<evidence type="ECO:0000256" key="2">
    <source>
        <dbReference type="ARBA" id="ARBA00022963"/>
    </source>
</evidence>
<proteinExistence type="predicted"/>
<dbReference type="GO" id="GO:0016042">
    <property type="term" value="P:lipid catabolic process"/>
    <property type="evidence" value="ECO:0007669"/>
    <property type="project" value="UniProtKB-UniRule"/>
</dbReference>
<dbReference type="GO" id="GO:0046486">
    <property type="term" value="P:glycerolipid metabolic process"/>
    <property type="evidence" value="ECO:0007669"/>
    <property type="project" value="UniProtKB-ARBA"/>
</dbReference>
<organism evidence="6 7">
    <name type="scientific">Fusarium oxysporum f. sp. raphani 54005</name>
    <dbReference type="NCBI Taxonomy" id="1089458"/>
    <lineage>
        <taxon>Eukaryota</taxon>
        <taxon>Fungi</taxon>
        <taxon>Dikarya</taxon>
        <taxon>Ascomycota</taxon>
        <taxon>Pezizomycotina</taxon>
        <taxon>Sordariomycetes</taxon>
        <taxon>Hypocreomycetidae</taxon>
        <taxon>Hypocreales</taxon>
        <taxon>Nectriaceae</taxon>
        <taxon>Fusarium</taxon>
        <taxon>Fusarium oxysporum species complex</taxon>
    </lineage>
</organism>
<dbReference type="OrthoDB" id="4766886at2759"/>
<dbReference type="PROSITE" id="PS51635">
    <property type="entry name" value="PNPLA"/>
    <property type="match status" value="1"/>
</dbReference>
<keyword evidence="7" id="KW-1185">Reference proteome</keyword>
<dbReference type="Proteomes" id="UP000030663">
    <property type="component" value="Unassembled WGS sequence"/>
</dbReference>
<dbReference type="SUPFAM" id="SSF52151">
    <property type="entry name" value="FabD/lysophospholipase-like"/>
    <property type="match status" value="1"/>
</dbReference>
<evidence type="ECO:0000256" key="3">
    <source>
        <dbReference type="ARBA" id="ARBA00023098"/>
    </source>
</evidence>
<dbReference type="EMBL" id="JH658416">
    <property type="protein sequence ID" value="EXK82244.1"/>
    <property type="molecule type" value="Genomic_DNA"/>
</dbReference>
<evidence type="ECO:0000256" key="4">
    <source>
        <dbReference type="PROSITE-ProRule" id="PRU01161"/>
    </source>
</evidence>
<evidence type="ECO:0000259" key="5">
    <source>
        <dbReference type="PROSITE" id="PS51635"/>
    </source>
</evidence>
<accession>X0BUS6</accession>
<gene>
    <name evidence="6" type="ORF">FOQG_13382</name>
</gene>
<dbReference type="GO" id="GO:0047499">
    <property type="term" value="F:calcium-independent phospholipase A2 activity"/>
    <property type="evidence" value="ECO:0007669"/>
    <property type="project" value="TreeGrafter"/>
</dbReference>
<dbReference type="GO" id="GO:0016020">
    <property type="term" value="C:membrane"/>
    <property type="evidence" value="ECO:0007669"/>
    <property type="project" value="TreeGrafter"/>
</dbReference>
<sequence length="1051" mass="117060">MLLAGNIDTNMAANKVVTDNRWMTISEQYDSLSIQLTPLLAERLDDMQATAGMALLVGLPSSTELAQHLGTTSSAGDVLLDADPRAKVLRIACPTLPRRVSAEGHCHGDNIEWARGSGLKHSESLATIYSRLLGPFSHVVCVFVSSFSSTLELGSFLSSWLRSTWSRTQMFAPSHSPAALPRLIVLTEGKTLPGGGFLGGLKSSLEAIVMEQTGFSLTRAFSNFTVKEALTEVGLLRQRRYTKMTAFLESECAAARRDFERLNMLYDANNLVDLFSRAYRCLVSNTIFNPVIASRAWNPIPSNAVRQIVRFLSDYEDKESLQKFALPYLVSAIRANAYPATSHPFDFPLIFDTIYKSTWDHAAHTAALTEDMCLLFERMVRRSLDVVAVIDTEDTTNPMENLKSLNGLNAANLLDAVTTVGPNPDDCVTQARTEKVTAGQLNEEDHAASMDIHMSSHERRHLCYLVTIRDRWRSHKVQDYCPACILRRPEYGLPCGHMYCEHDIRLLGRKLGRETYAVDECICCQARFTGVIFRFRPKTRGIRILALDGGGVRGIMILKCLQLLQTRLRDFLPGMDIIEMFDVCAGTSTGGICALSLAHKGISIKEAIQEFTDLSQRVFVTQPIWTRVLNLLARGSIYGSRAIDEPLKSHYGESTLSDYSLASARAAKILVTVTGTPSGDHILSNFNGVGLDASHCDFEQAFCQLSDPERQKAILAWQAARCTSSAPGTFPPFTINGVGTFQDGAMWRNNPMGVGLSLLPSLSSGHLLPDIALSIGTGCKKRLRTRHPGSSTVALPTSNHLECPTPQLPLWRKFPLIDLAYRLGTSFCESIAMDGEKFYSHLVSEVLRSEVADRCRRLNVEFPFGCPSLDDSASLSLLVETATEQYQSDSTMQEVLDRLLSSLFHFEIFSRPIRRRTHVSFSGRIFCNIQPGDRLDHFIKVLRECKAEFLVNGKFIALDNIGDWGASEFEFPIRGTVTDMQTQLDIFLCWNVAGKQTKERISRSPFSLDELMEAQGWDTPQGRALRPQVGRRHKRRLNCHATWTRIKKARQ</sequence>
<keyword evidence="2 4" id="KW-0442">Lipid degradation</keyword>
<feature type="active site" description="Nucleophile" evidence="4">
    <location>
        <position position="588"/>
    </location>
</feature>
<feature type="short sequence motif" description="DGA/G" evidence="4">
    <location>
        <begin position="743"/>
        <end position="745"/>
    </location>
</feature>
<reference evidence="6 7" key="1">
    <citation type="submission" date="2011-11" db="EMBL/GenBank/DDBJ databases">
        <title>The Genome Sequence of Fusarium oxysporum PHW815.</title>
        <authorList>
            <consortium name="The Broad Institute Genome Sequencing Platform"/>
            <person name="Ma L.-J."/>
            <person name="Gale L.R."/>
            <person name="Schwartz D.C."/>
            <person name="Zhou S."/>
            <person name="Corby-Kistler H."/>
            <person name="Young S.K."/>
            <person name="Zeng Q."/>
            <person name="Gargeya S."/>
            <person name="Fitzgerald M."/>
            <person name="Haas B."/>
            <person name="Abouelleil A."/>
            <person name="Alvarado L."/>
            <person name="Arachchi H.M."/>
            <person name="Berlin A."/>
            <person name="Brown A."/>
            <person name="Chapman S.B."/>
            <person name="Chen Z."/>
            <person name="Dunbar C."/>
            <person name="Freedman E."/>
            <person name="Gearin G."/>
            <person name="Goldberg J."/>
            <person name="Griggs A."/>
            <person name="Gujja S."/>
            <person name="Heiman D."/>
            <person name="Howarth C."/>
            <person name="Larson L."/>
            <person name="Lui A."/>
            <person name="MacDonald P.J.P."/>
            <person name="Montmayeur A."/>
            <person name="Murphy C."/>
            <person name="Neiman D."/>
            <person name="Pearson M."/>
            <person name="Priest M."/>
            <person name="Roberts A."/>
            <person name="Saif S."/>
            <person name="Shea T."/>
            <person name="Shenoy N."/>
            <person name="Sisk P."/>
            <person name="Stolte C."/>
            <person name="Sykes S."/>
            <person name="Wortman J."/>
            <person name="Nusbaum C."/>
            <person name="Birren B."/>
        </authorList>
    </citation>
    <scope>NUCLEOTIDE SEQUENCE [LARGE SCALE GENOMIC DNA]</scope>
    <source>
        <strain evidence="6 7">54005</strain>
    </source>
</reference>
<evidence type="ECO:0000313" key="6">
    <source>
        <dbReference type="EMBL" id="EXK82244.1"/>
    </source>
</evidence>
<feature type="active site" description="Proton acceptor" evidence="4">
    <location>
        <position position="743"/>
    </location>
</feature>